<dbReference type="InterPro" id="IPR000719">
    <property type="entry name" value="Prot_kinase_dom"/>
</dbReference>
<dbReference type="PANTHER" id="PTHR27007">
    <property type="match status" value="1"/>
</dbReference>
<keyword evidence="11 18" id="KW-0547">Nucleotide-binding</keyword>
<dbReference type="GO" id="GO:0004674">
    <property type="term" value="F:protein serine/threonine kinase activity"/>
    <property type="evidence" value="ECO:0007669"/>
    <property type="project" value="UniProtKB-KW"/>
</dbReference>
<evidence type="ECO:0000259" key="20">
    <source>
        <dbReference type="PROSITE" id="PS50011"/>
    </source>
</evidence>
<dbReference type="PROSITE" id="PS00108">
    <property type="entry name" value="PROTEIN_KINASE_ST"/>
    <property type="match status" value="1"/>
</dbReference>
<evidence type="ECO:0000313" key="21">
    <source>
        <dbReference type="EMBL" id="GER38774.1"/>
    </source>
</evidence>
<dbReference type="Gene3D" id="1.10.510.10">
    <property type="entry name" value="Transferase(Phosphotransferase) domain 1"/>
    <property type="match status" value="1"/>
</dbReference>
<dbReference type="InterPro" id="IPR013320">
    <property type="entry name" value="ConA-like_dom_sf"/>
</dbReference>
<evidence type="ECO:0000256" key="13">
    <source>
        <dbReference type="ARBA" id="ARBA00022840"/>
    </source>
</evidence>
<keyword evidence="15 19" id="KW-0472">Membrane</keyword>
<dbReference type="Gene3D" id="3.30.200.20">
    <property type="entry name" value="Phosphorylase Kinase, domain 1"/>
    <property type="match status" value="1"/>
</dbReference>
<evidence type="ECO:0000256" key="5">
    <source>
        <dbReference type="ARBA" id="ARBA00022475"/>
    </source>
</evidence>
<dbReference type="EC" id="2.7.11.1" evidence="4"/>
<dbReference type="FunFam" id="1.10.510.10:FF:000342">
    <property type="entry name" value="L-type lectin-domain containing receptor kinase VIII.1"/>
    <property type="match status" value="1"/>
</dbReference>
<dbReference type="GO" id="GO:0005524">
    <property type="term" value="F:ATP binding"/>
    <property type="evidence" value="ECO:0007669"/>
    <property type="project" value="UniProtKB-UniRule"/>
</dbReference>
<comment type="subcellular location">
    <subcellularLocation>
        <location evidence="1">Cell membrane</location>
        <topology evidence="1">Single-pass type I membrane protein</topology>
    </subcellularLocation>
</comment>
<dbReference type="SMART" id="SM00220">
    <property type="entry name" value="S_TKc"/>
    <property type="match status" value="1"/>
</dbReference>
<keyword evidence="9" id="KW-0732">Signal</keyword>
<dbReference type="InterPro" id="IPR050528">
    <property type="entry name" value="L-type_Lectin-RKs"/>
</dbReference>
<proteinExistence type="inferred from homology"/>
<feature type="domain" description="Protein kinase" evidence="20">
    <location>
        <begin position="384"/>
        <end position="665"/>
    </location>
</feature>
<dbReference type="EMBL" id="BKCP01005516">
    <property type="protein sequence ID" value="GER38774.1"/>
    <property type="molecule type" value="Genomic_DNA"/>
</dbReference>
<evidence type="ECO:0000256" key="12">
    <source>
        <dbReference type="ARBA" id="ARBA00022777"/>
    </source>
</evidence>
<evidence type="ECO:0000256" key="3">
    <source>
        <dbReference type="ARBA" id="ARBA00010217"/>
    </source>
</evidence>
<evidence type="ECO:0000256" key="10">
    <source>
        <dbReference type="ARBA" id="ARBA00022734"/>
    </source>
</evidence>
<dbReference type="Proteomes" id="UP000325081">
    <property type="component" value="Unassembled WGS sequence"/>
</dbReference>
<keyword evidence="14 19" id="KW-1133">Transmembrane helix</keyword>
<feature type="binding site" evidence="18">
    <location>
        <position position="412"/>
    </location>
    <ligand>
        <name>ATP</name>
        <dbReference type="ChEBI" id="CHEBI:30616"/>
    </ligand>
</feature>
<comment type="similarity">
    <text evidence="3">In the C-terminal section; belongs to the protein kinase superfamily. Ser/Thr protein kinase family.</text>
</comment>
<gene>
    <name evidence="21" type="ORF">STAS_15299</name>
</gene>
<keyword evidence="7" id="KW-0808">Transferase</keyword>
<dbReference type="CDD" id="cd06899">
    <property type="entry name" value="lectin_legume_LecRK_Arcelin_ConA"/>
    <property type="match status" value="1"/>
</dbReference>
<sequence length="725" mass="80040">MPKNSWSLAANFKKMLENFSFSAKVFIALSIIFFTPSRAAPISPSNNNVTLYGGAFLSTATIVLSKEKSCPPLPPPPLFPPFAAVGRAFYARPLRFLDPTAGAAASFSCSFSFSVTVPGSCPAGDGFAFLITCQDANFSGLYDGYMGLPAEGSDYLSVEFDTSFDPILGDINDNHVGVDVNSIRSVSAVDLLPRGIDLKSREELTAWIEYRDPEKSIRVWIGPSKEKIRPTSPVLDSQIDLSKHFKEFMHMGFTASNTRGSSAYSINSWQFKTFFGPLPSSLPIDGLDCIFCSPTDSNFQIGPFSYHPSRKRRILSVALVSGGLALLTVTFMAAFVSLCVFCVRRRRKRLRRAHSKLEMRKFQGGRMVPKMLSLTEIKSATNDFNRDKIIGEGASAVVYGGAIPSFGPVAVKRFANENPTNGGSRIPFNTEFATMAGCLRHKNLVQLQGWCCEKNELVLVYEYMANGSLDRILHNRTHLTRLLTWERRLNIILGVASALVYLHEECESQIIHRDVKTCNILLDSEFNAKLGDFGLAEVYRHSLRTRQATVPAGTMGYLAPEYVFNGVPSVKTDAFSFGVVVLEILTGRRPVDEEGVVLGDYVWDLWEKGMISEGADGNLLGLFDRAEMERALIVGLCCAHPDCVKRPTVREAVRVLKGECPLPVLPARKPTVRIQSVVCQLAELDDEIESSVGDTPWSTPRTHFSKNCVTSPDNNEVYVVRAYDV</sequence>
<feature type="transmembrane region" description="Helical" evidence="19">
    <location>
        <begin position="314"/>
        <end position="343"/>
    </location>
</feature>
<evidence type="ECO:0000256" key="14">
    <source>
        <dbReference type="ARBA" id="ARBA00022989"/>
    </source>
</evidence>
<evidence type="ECO:0000256" key="2">
    <source>
        <dbReference type="ARBA" id="ARBA00008536"/>
    </source>
</evidence>
<dbReference type="InterPro" id="IPR011009">
    <property type="entry name" value="Kinase-like_dom_sf"/>
</dbReference>
<dbReference type="Gene3D" id="2.60.120.200">
    <property type="match status" value="1"/>
</dbReference>
<dbReference type="OrthoDB" id="1856421at2759"/>
<dbReference type="GO" id="GO:0030246">
    <property type="term" value="F:carbohydrate binding"/>
    <property type="evidence" value="ECO:0007669"/>
    <property type="project" value="UniProtKB-KW"/>
</dbReference>
<evidence type="ECO:0000256" key="17">
    <source>
        <dbReference type="ARBA" id="ARBA00023180"/>
    </source>
</evidence>
<keyword evidence="12 21" id="KW-0418">Kinase</keyword>
<evidence type="ECO:0000256" key="6">
    <source>
        <dbReference type="ARBA" id="ARBA00022527"/>
    </source>
</evidence>
<dbReference type="GO" id="GO:0002229">
    <property type="term" value="P:defense response to oomycetes"/>
    <property type="evidence" value="ECO:0007669"/>
    <property type="project" value="UniProtKB-ARBA"/>
</dbReference>
<keyword evidence="6" id="KW-0723">Serine/threonine-protein kinase</keyword>
<dbReference type="FunFam" id="3.30.200.20:FF:000810">
    <property type="entry name" value="L-type lectin-domain containing receptor kinase S.6"/>
    <property type="match status" value="1"/>
</dbReference>
<name>A0A5A7Q176_STRAF</name>
<dbReference type="GO" id="GO:0005886">
    <property type="term" value="C:plasma membrane"/>
    <property type="evidence" value="ECO:0007669"/>
    <property type="project" value="UniProtKB-SubCell"/>
</dbReference>
<evidence type="ECO:0000256" key="16">
    <source>
        <dbReference type="ARBA" id="ARBA00023170"/>
    </source>
</evidence>
<keyword evidence="22" id="KW-1185">Reference proteome</keyword>
<dbReference type="PROSITE" id="PS00107">
    <property type="entry name" value="PROTEIN_KINASE_ATP"/>
    <property type="match status" value="1"/>
</dbReference>
<evidence type="ECO:0000256" key="18">
    <source>
        <dbReference type="PROSITE-ProRule" id="PRU10141"/>
    </source>
</evidence>
<evidence type="ECO:0000256" key="1">
    <source>
        <dbReference type="ARBA" id="ARBA00004251"/>
    </source>
</evidence>
<protein>
    <recommendedName>
        <fullName evidence="4">non-specific serine/threonine protein kinase</fullName>
        <ecNumber evidence="4">2.7.11.1</ecNumber>
    </recommendedName>
</protein>
<evidence type="ECO:0000256" key="9">
    <source>
        <dbReference type="ARBA" id="ARBA00022729"/>
    </source>
</evidence>
<keyword evidence="10" id="KW-0430">Lectin</keyword>
<dbReference type="Pfam" id="PF00139">
    <property type="entry name" value="Lectin_legB"/>
    <property type="match status" value="1"/>
</dbReference>
<comment type="caution">
    <text evidence="21">The sequence shown here is derived from an EMBL/GenBank/DDBJ whole genome shotgun (WGS) entry which is preliminary data.</text>
</comment>
<keyword evidence="5" id="KW-1003">Cell membrane</keyword>
<keyword evidence="16" id="KW-0675">Receptor</keyword>
<dbReference type="InterPro" id="IPR017441">
    <property type="entry name" value="Protein_kinase_ATP_BS"/>
</dbReference>
<dbReference type="Pfam" id="PF00069">
    <property type="entry name" value="Pkinase"/>
    <property type="match status" value="1"/>
</dbReference>
<evidence type="ECO:0000256" key="4">
    <source>
        <dbReference type="ARBA" id="ARBA00012513"/>
    </source>
</evidence>
<evidence type="ECO:0000256" key="15">
    <source>
        <dbReference type="ARBA" id="ARBA00023136"/>
    </source>
</evidence>
<comment type="similarity">
    <text evidence="2">In the N-terminal section; belongs to the leguminous lectin family.</text>
</comment>
<keyword evidence="17" id="KW-0325">Glycoprotein</keyword>
<dbReference type="InterPro" id="IPR001220">
    <property type="entry name" value="Legume_lectin_dom"/>
</dbReference>
<evidence type="ECO:0000256" key="11">
    <source>
        <dbReference type="ARBA" id="ARBA00022741"/>
    </source>
</evidence>
<evidence type="ECO:0000313" key="22">
    <source>
        <dbReference type="Proteomes" id="UP000325081"/>
    </source>
</evidence>
<evidence type="ECO:0000256" key="19">
    <source>
        <dbReference type="SAM" id="Phobius"/>
    </source>
</evidence>
<evidence type="ECO:0000256" key="7">
    <source>
        <dbReference type="ARBA" id="ARBA00022679"/>
    </source>
</evidence>
<accession>A0A5A7Q176</accession>
<dbReference type="PROSITE" id="PS50011">
    <property type="entry name" value="PROTEIN_KINASE_DOM"/>
    <property type="match status" value="1"/>
</dbReference>
<keyword evidence="8 19" id="KW-0812">Transmembrane</keyword>
<dbReference type="SUPFAM" id="SSF49899">
    <property type="entry name" value="Concanavalin A-like lectins/glucanases"/>
    <property type="match status" value="1"/>
</dbReference>
<dbReference type="InterPro" id="IPR008271">
    <property type="entry name" value="Ser/Thr_kinase_AS"/>
</dbReference>
<dbReference type="AlphaFoldDB" id="A0A5A7Q176"/>
<keyword evidence="13 18" id="KW-0067">ATP-binding</keyword>
<dbReference type="SUPFAM" id="SSF56112">
    <property type="entry name" value="Protein kinase-like (PK-like)"/>
    <property type="match status" value="1"/>
</dbReference>
<organism evidence="21 22">
    <name type="scientific">Striga asiatica</name>
    <name type="common">Asiatic witchweed</name>
    <name type="synonym">Buchnera asiatica</name>
    <dbReference type="NCBI Taxonomy" id="4170"/>
    <lineage>
        <taxon>Eukaryota</taxon>
        <taxon>Viridiplantae</taxon>
        <taxon>Streptophyta</taxon>
        <taxon>Embryophyta</taxon>
        <taxon>Tracheophyta</taxon>
        <taxon>Spermatophyta</taxon>
        <taxon>Magnoliopsida</taxon>
        <taxon>eudicotyledons</taxon>
        <taxon>Gunneridae</taxon>
        <taxon>Pentapetalae</taxon>
        <taxon>asterids</taxon>
        <taxon>lamiids</taxon>
        <taxon>Lamiales</taxon>
        <taxon>Orobanchaceae</taxon>
        <taxon>Buchnereae</taxon>
        <taxon>Striga</taxon>
    </lineage>
</organism>
<reference evidence="22" key="1">
    <citation type="journal article" date="2019" name="Curr. Biol.">
        <title>Genome Sequence of Striga asiatica Provides Insight into the Evolution of Plant Parasitism.</title>
        <authorList>
            <person name="Yoshida S."/>
            <person name="Kim S."/>
            <person name="Wafula E.K."/>
            <person name="Tanskanen J."/>
            <person name="Kim Y.M."/>
            <person name="Honaas L."/>
            <person name="Yang Z."/>
            <person name="Spallek T."/>
            <person name="Conn C.E."/>
            <person name="Ichihashi Y."/>
            <person name="Cheong K."/>
            <person name="Cui S."/>
            <person name="Der J.P."/>
            <person name="Gundlach H."/>
            <person name="Jiao Y."/>
            <person name="Hori C."/>
            <person name="Ishida J.K."/>
            <person name="Kasahara H."/>
            <person name="Kiba T."/>
            <person name="Kim M.S."/>
            <person name="Koo N."/>
            <person name="Laohavisit A."/>
            <person name="Lee Y.H."/>
            <person name="Lumba S."/>
            <person name="McCourt P."/>
            <person name="Mortimer J.C."/>
            <person name="Mutuku J.M."/>
            <person name="Nomura T."/>
            <person name="Sasaki-Sekimoto Y."/>
            <person name="Seto Y."/>
            <person name="Wang Y."/>
            <person name="Wakatake T."/>
            <person name="Sakakibara H."/>
            <person name="Demura T."/>
            <person name="Yamaguchi S."/>
            <person name="Yoneyama K."/>
            <person name="Manabe R.I."/>
            <person name="Nelson D.C."/>
            <person name="Schulman A.H."/>
            <person name="Timko M.P."/>
            <person name="dePamphilis C.W."/>
            <person name="Choi D."/>
            <person name="Shirasu K."/>
        </authorList>
    </citation>
    <scope>NUCLEOTIDE SEQUENCE [LARGE SCALE GENOMIC DNA]</scope>
    <source>
        <strain evidence="22">cv. UVA1</strain>
    </source>
</reference>
<evidence type="ECO:0000256" key="8">
    <source>
        <dbReference type="ARBA" id="ARBA00022692"/>
    </source>
</evidence>